<dbReference type="InterPro" id="IPR049281">
    <property type="entry name" value="BVU_3817-like_C_sf"/>
</dbReference>
<evidence type="ECO:0000313" key="4">
    <source>
        <dbReference type="Proteomes" id="UP000623301"/>
    </source>
</evidence>
<gene>
    <name evidence="3" type="ORF">JBL43_16095</name>
</gene>
<accession>A0ABS0WV40</accession>
<name>A0ABS0WV40_9FLAO</name>
<evidence type="ECO:0000313" key="3">
    <source>
        <dbReference type="EMBL" id="MBJ2175776.1"/>
    </source>
</evidence>
<organism evidence="3 4">
    <name type="scientific">Aureibaculum flavum</name>
    <dbReference type="NCBI Taxonomy" id="2795986"/>
    <lineage>
        <taxon>Bacteria</taxon>
        <taxon>Pseudomonadati</taxon>
        <taxon>Bacteroidota</taxon>
        <taxon>Flavobacteriia</taxon>
        <taxon>Flavobacteriales</taxon>
        <taxon>Flavobacteriaceae</taxon>
        <taxon>Aureibaculum</taxon>
    </lineage>
</organism>
<dbReference type="Proteomes" id="UP000623301">
    <property type="component" value="Unassembled WGS sequence"/>
</dbReference>
<dbReference type="Pfam" id="PF18347">
    <property type="entry name" value="DUF5606"/>
    <property type="match status" value="1"/>
</dbReference>
<dbReference type="Gene3D" id="2.30.30.730">
    <property type="match status" value="1"/>
</dbReference>
<feature type="domain" description="DUF6852" evidence="2">
    <location>
        <begin position="51"/>
        <end position="119"/>
    </location>
</feature>
<evidence type="ECO:0000259" key="2">
    <source>
        <dbReference type="Pfam" id="PF21186"/>
    </source>
</evidence>
<proteinExistence type="predicted"/>
<sequence length="139" mass="15929">MTLEKIVAITGKPGLYEIVSQTKGGLLVQSLIDKKRIPVSAMQNVSVLNDIAIYTYEDEMPLRIIFKNMAEKLSNEEALSHKESNDKLKSFFSEVLPNYDEERVYASNIKKVVQWYNVLATNKFDFSSIKEDSNDEEEE</sequence>
<dbReference type="Gene3D" id="1.10.10.1650">
    <property type="match status" value="1"/>
</dbReference>
<dbReference type="InterPro" id="IPR049280">
    <property type="entry name" value="DUF6852"/>
</dbReference>
<reference evidence="3 4" key="1">
    <citation type="submission" date="2020-12" db="EMBL/GenBank/DDBJ databases">
        <title>Aureibaculum luteum sp. nov. and Aureibaculum flavum sp. nov., novel members of the family Flavobacteriaceae isolated from Antarctic intertidal sediments.</title>
        <authorList>
            <person name="He X."/>
            <person name="Zhang X."/>
        </authorList>
    </citation>
    <scope>NUCLEOTIDE SEQUENCE [LARGE SCALE GENOMIC DNA]</scope>
    <source>
        <strain evidence="3 4">A20</strain>
    </source>
</reference>
<dbReference type="RefSeq" id="WP_198842432.1">
    <property type="nucleotide sequence ID" value="NZ_JAEHFJ010000009.1"/>
</dbReference>
<dbReference type="Pfam" id="PF21186">
    <property type="entry name" value="DUF6852"/>
    <property type="match status" value="1"/>
</dbReference>
<dbReference type="InterPro" id="IPR041218">
    <property type="entry name" value="DUF5606"/>
</dbReference>
<evidence type="ECO:0000259" key="1">
    <source>
        <dbReference type="Pfam" id="PF18347"/>
    </source>
</evidence>
<feature type="domain" description="DUF5606" evidence="1">
    <location>
        <begin position="3"/>
        <end position="48"/>
    </location>
</feature>
<keyword evidence="4" id="KW-1185">Reference proteome</keyword>
<dbReference type="InterPro" id="IPR049282">
    <property type="entry name" value="BVU_3817_N_sf"/>
</dbReference>
<dbReference type="EMBL" id="JAEHFJ010000009">
    <property type="protein sequence ID" value="MBJ2175776.1"/>
    <property type="molecule type" value="Genomic_DNA"/>
</dbReference>
<comment type="caution">
    <text evidence="3">The sequence shown here is derived from an EMBL/GenBank/DDBJ whole genome shotgun (WGS) entry which is preliminary data.</text>
</comment>
<protein>
    <submittedName>
        <fullName evidence="3">DUF5606 domain-containing protein</fullName>
    </submittedName>
</protein>